<dbReference type="CDD" id="cd03794">
    <property type="entry name" value="GT4_WbuB-like"/>
    <property type="match status" value="1"/>
</dbReference>
<dbReference type="SUPFAM" id="SSF53756">
    <property type="entry name" value="UDP-Glycosyltransferase/glycogen phosphorylase"/>
    <property type="match status" value="1"/>
</dbReference>
<dbReference type="Gene3D" id="3.40.50.2000">
    <property type="entry name" value="Glycogen Phosphorylase B"/>
    <property type="match status" value="2"/>
</dbReference>
<evidence type="ECO:0000259" key="1">
    <source>
        <dbReference type="Pfam" id="PF00534"/>
    </source>
</evidence>
<evidence type="ECO:0000313" key="4">
    <source>
        <dbReference type="Proteomes" id="UP000512286"/>
    </source>
</evidence>
<protein>
    <submittedName>
        <fullName evidence="3">Glycosyltransferase family 4 protein</fullName>
    </submittedName>
</protein>
<name>A0A7D6VNP8_9CLOT</name>
<dbReference type="RefSeq" id="WP_181601330.1">
    <property type="nucleotide sequence ID" value="NZ_CP059378.1"/>
</dbReference>
<dbReference type="PANTHER" id="PTHR45947">
    <property type="entry name" value="SULFOQUINOVOSYL TRANSFERASE SQD2"/>
    <property type="match status" value="1"/>
</dbReference>
<feature type="domain" description="Glycosyl transferase family 1" evidence="1">
    <location>
        <begin position="212"/>
        <end position="384"/>
    </location>
</feature>
<proteinExistence type="predicted"/>
<reference evidence="3 4" key="1">
    <citation type="submission" date="2020-07" db="EMBL/GenBank/DDBJ databases">
        <title>Electron transfer.</title>
        <authorList>
            <person name="Huang L."/>
            <person name="Liu X."/>
            <person name="Zhou S."/>
        </authorList>
    </citation>
    <scope>NUCLEOTIDE SEQUENCE [LARGE SCALE GENOMIC DNA]</scope>
    <source>
        <strain evidence="3 4">Lx1</strain>
    </source>
</reference>
<organism evidence="3 4">
    <name type="scientific">Clostridium intestinale</name>
    <dbReference type="NCBI Taxonomy" id="36845"/>
    <lineage>
        <taxon>Bacteria</taxon>
        <taxon>Bacillati</taxon>
        <taxon>Bacillota</taxon>
        <taxon>Clostridia</taxon>
        <taxon>Eubacteriales</taxon>
        <taxon>Clostridiaceae</taxon>
        <taxon>Clostridium</taxon>
    </lineage>
</organism>
<dbReference type="InterPro" id="IPR001296">
    <property type="entry name" value="Glyco_trans_1"/>
</dbReference>
<dbReference type="GO" id="GO:0016758">
    <property type="term" value="F:hexosyltransferase activity"/>
    <property type="evidence" value="ECO:0007669"/>
    <property type="project" value="TreeGrafter"/>
</dbReference>
<dbReference type="Proteomes" id="UP000512286">
    <property type="component" value="Chromosome"/>
</dbReference>
<dbReference type="Pfam" id="PF13439">
    <property type="entry name" value="Glyco_transf_4"/>
    <property type="match status" value="1"/>
</dbReference>
<dbReference type="EMBL" id="CP059378">
    <property type="protein sequence ID" value="QLY79107.1"/>
    <property type="molecule type" value="Genomic_DNA"/>
</dbReference>
<dbReference type="AlphaFoldDB" id="A0A7D6VNP8"/>
<dbReference type="InterPro" id="IPR050194">
    <property type="entry name" value="Glycosyltransferase_grp1"/>
</dbReference>
<sequence length="408" mass="46441">MNITFLTSYYHPEITPATHLFLDLTNDLANRGCKVTVITPIPTRGVDKKITEYYRTNTYEEQNDRNIIIHRIPISGSEKKGFISRVIRYLKITWVLYRKARSVNTDVFLIPSTPPTLGLVAAMLKNKAPVVYNLQDVFPDSLINAGVNKKNPIIFIGRIFEKLVYKKVDRILTITKDFKQLLVNRGVNENKIDLVYNWIDTSSVFPIDKDNNKLLKKYNLDKNNFYITYCGNIGLSQNLEMICDAAKTLEKTYLDIKFIIIGDGAHKEELNKYIEINNIENVLIIPFQPYSDIAHVFSLGDIGVVSSKSGIGTSSFPSKTWSIMAAERPIVVSFDEDSELCSIVKDAECGICVPPNEKEKFIDAVIYLHKNRHICQSMGASGRNFVINNLSREVCTNQYYESIKKVIK</sequence>
<evidence type="ECO:0000259" key="2">
    <source>
        <dbReference type="Pfam" id="PF13439"/>
    </source>
</evidence>
<dbReference type="PANTHER" id="PTHR45947:SF3">
    <property type="entry name" value="SULFOQUINOVOSYL TRANSFERASE SQD2"/>
    <property type="match status" value="1"/>
</dbReference>
<accession>A0A7D6VNP8</accession>
<dbReference type="Pfam" id="PF00534">
    <property type="entry name" value="Glycos_transf_1"/>
    <property type="match status" value="1"/>
</dbReference>
<gene>
    <name evidence="3" type="ORF">HZF06_18770</name>
</gene>
<feature type="domain" description="Glycosyltransferase subfamily 4-like N-terminal" evidence="2">
    <location>
        <begin position="21"/>
        <end position="202"/>
    </location>
</feature>
<evidence type="ECO:0000313" key="3">
    <source>
        <dbReference type="EMBL" id="QLY79107.1"/>
    </source>
</evidence>
<keyword evidence="3" id="KW-0808">Transferase</keyword>
<dbReference type="InterPro" id="IPR028098">
    <property type="entry name" value="Glyco_trans_4-like_N"/>
</dbReference>
<dbReference type="KEGG" id="cint:HZF06_18770"/>